<reference evidence="1 2" key="1">
    <citation type="submission" date="2018-05" db="EMBL/GenBank/DDBJ databases">
        <title>Draft genome of Methanospirillum stamsii Pt1.</title>
        <authorList>
            <person name="Dueholm M.S."/>
            <person name="Nielsen P.H."/>
            <person name="Bakmann L.F."/>
            <person name="Otzen D.E."/>
        </authorList>
    </citation>
    <scope>NUCLEOTIDE SEQUENCE [LARGE SCALE GENOMIC DNA]</scope>
    <source>
        <strain evidence="1 2">Pt1</strain>
    </source>
</reference>
<evidence type="ECO:0000313" key="1">
    <source>
        <dbReference type="EMBL" id="PWR72505.1"/>
    </source>
</evidence>
<dbReference type="Proteomes" id="UP000245934">
    <property type="component" value="Unassembled WGS sequence"/>
</dbReference>
<dbReference type="AlphaFoldDB" id="A0A2V2N1Q2"/>
<organism evidence="1 2">
    <name type="scientific">Methanospirillum stamsii</name>
    <dbReference type="NCBI Taxonomy" id="1277351"/>
    <lineage>
        <taxon>Archaea</taxon>
        <taxon>Methanobacteriati</taxon>
        <taxon>Methanobacteriota</taxon>
        <taxon>Stenosarchaea group</taxon>
        <taxon>Methanomicrobia</taxon>
        <taxon>Methanomicrobiales</taxon>
        <taxon>Methanospirillaceae</taxon>
        <taxon>Methanospirillum</taxon>
    </lineage>
</organism>
<accession>A0A2V2N1Q2</accession>
<sequence>MITLFFKFRKDLTLSYSLVFIPLLFIHGCGNLNSPYPNDIYPVQKVMFYGRNPALGNWNLITLSDPNKAGLSWIYDHPAPVIDTIYPAAGENSVSIPVNITGSNYMSMTDSDLTVTLSR</sequence>
<keyword evidence="2" id="KW-1185">Reference proteome</keyword>
<evidence type="ECO:0000313" key="2">
    <source>
        <dbReference type="Proteomes" id="UP000245934"/>
    </source>
</evidence>
<proteinExistence type="predicted"/>
<dbReference type="EMBL" id="QGMZ01000025">
    <property type="protein sequence ID" value="PWR72505.1"/>
    <property type="molecule type" value="Genomic_DNA"/>
</dbReference>
<evidence type="ECO:0008006" key="3">
    <source>
        <dbReference type="Google" id="ProtNLM"/>
    </source>
</evidence>
<gene>
    <name evidence="1" type="ORF">DLD82_11900</name>
</gene>
<name>A0A2V2N1Q2_9EURY</name>
<comment type="caution">
    <text evidence="1">The sequence shown here is derived from an EMBL/GenBank/DDBJ whole genome shotgun (WGS) entry which is preliminary data.</text>
</comment>
<protein>
    <recommendedName>
        <fullName evidence="3">IPT/TIG domain-containing protein</fullName>
    </recommendedName>
</protein>